<dbReference type="Proteomes" id="UP000051952">
    <property type="component" value="Unassembled WGS sequence"/>
</dbReference>
<organism evidence="1 2">
    <name type="scientific">Bodo saltans</name>
    <name type="common">Flagellated protozoan</name>
    <dbReference type="NCBI Taxonomy" id="75058"/>
    <lineage>
        <taxon>Eukaryota</taxon>
        <taxon>Discoba</taxon>
        <taxon>Euglenozoa</taxon>
        <taxon>Kinetoplastea</taxon>
        <taxon>Metakinetoplastina</taxon>
        <taxon>Eubodonida</taxon>
        <taxon>Bodonidae</taxon>
        <taxon>Bodo</taxon>
    </lineage>
</organism>
<proteinExistence type="predicted"/>
<gene>
    <name evidence="1" type="ORF">BSAL_44510</name>
</gene>
<sequence length="60" mass="6987">MFSFPLSPPGRRCQDSLVSCQRVQSPRARISIKQQRGSSLYVFFAYHIFLSFPHYFRSSA</sequence>
<reference evidence="2" key="1">
    <citation type="submission" date="2015-09" db="EMBL/GenBank/DDBJ databases">
        <authorList>
            <consortium name="Pathogen Informatics"/>
        </authorList>
    </citation>
    <scope>NUCLEOTIDE SEQUENCE [LARGE SCALE GENOMIC DNA]</scope>
    <source>
        <strain evidence="2">Lake Konstanz</strain>
    </source>
</reference>
<protein>
    <submittedName>
        <fullName evidence="1">Uncharacterized protein</fullName>
    </submittedName>
</protein>
<evidence type="ECO:0000313" key="1">
    <source>
        <dbReference type="EMBL" id="CUG93728.1"/>
    </source>
</evidence>
<keyword evidence="2" id="KW-1185">Reference proteome</keyword>
<name>A0A0S4JSE1_BODSA</name>
<dbReference type="AlphaFoldDB" id="A0A0S4JSE1"/>
<evidence type="ECO:0000313" key="2">
    <source>
        <dbReference type="Proteomes" id="UP000051952"/>
    </source>
</evidence>
<dbReference type="VEuPathDB" id="TriTrypDB:BSAL_44510"/>
<accession>A0A0S4JSE1</accession>
<dbReference type="EMBL" id="CYKH01002190">
    <property type="protein sequence ID" value="CUG93728.1"/>
    <property type="molecule type" value="Genomic_DNA"/>
</dbReference>